<dbReference type="EMBL" id="VUNF01000028">
    <property type="protein sequence ID" value="MST78416.1"/>
    <property type="molecule type" value="Genomic_DNA"/>
</dbReference>
<dbReference type="RefSeq" id="WP_154482458.1">
    <property type="nucleotide sequence ID" value="NZ_VUNF01000028.1"/>
</dbReference>
<reference evidence="1 2" key="1">
    <citation type="submission" date="2019-08" db="EMBL/GenBank/DDBJ databases">
        <title>In-depth cultivation of the pig gut microbiome towards novel bacterial diversity and tailored functional studies.</title>
        <authorList>
            <person name="Wylensek D."/>
            <person name="Hitch T.C.A."/>
            <person name="Clavel T."/>
        </authorList>
    </citation>
    <scope>NUCLEOTIDE SEQUENCE [LARGE SCALE GENOMIC DNA]</scope>
    <source>
        <strain evidence="1 2">LKV-178-WT-2C</strain>
    </source>
</reference>
<dbReference type="InterPro" id="IPR021146">
    <property type="entry name" value="Phage_gp6-like_head-tail"/>
</dbReference>
<dbReference type="CDD" id="cd08054">
    <property type="entry name" value="gp6"/>
    <property type="match status" value="1"/>
</dbReference>
<accession>A0A6I2TX92</accession>
<evidence type="ECO:0000313" key="2">
    <source>
        <dbReference type="Proteomes" id="UP000450161"/>
    </source>
</evidence>
<proteinExistence type="predicted"/>
<dbReference type="Pfam" id="PF05135">
    <property type="entry name" value="Phage_connect_1"/>
    <property type="match status" value="1"/>
</dbReference>
<evidence type="ECO:0000313" key="1">
    <source>
        <dbReference type="EMBL" id="MST78416.1"/>
    </source>
</evidence>
<name>A0A6I2TX92_9BACT</name>
<gene>
    <name evidence="1" type="ORF">FYJ72_12260</name>
</gene>
<organism evidence="1 2">
    <name type="scientific">Segatella copri</name>
    <dbReference type="NCBI Taxonomy" id="165179"/>
    <lineage>
        <taxon>Bacteria</taxon>
        <taxon>Pseudomonadati</taxon>
        <taxon>Bacteroidota</taxon>
        <taxon>Bacteroidia</taxon>
        <taxon>Bacteroidales</taxon>
        <taxon>Prevotellaceae</taxon>
        <taxon>Segatella</taxon>
    </lineage>
</organism>
<sequence>MEYLNLDLIKKHLNIDEDFHDDDDYLKILGDVAEQVTERHIDDSFGLIMLKNHGKFPPTLMQAMLLLVGNYYNNRESVAFTGVSELPQSYLYLLSLYQNYGNEGLDKIYFYNELNKLYNQANKNTDDIADIRKHKISGGTWIDVDNEADSGYTHVVNFDDVDQGEY</sequence>
<dbReference type="NCBIfam" id="TIGR01560">
    <property type="entry name" value="put_DNA_pack"/>
    <property type="match status" value="1"/>
</dbReference>
<dbReference type="Gene3D" id="1.10.3230.30">
    <property type="entry name" value="Phage gp6-like head-tail connector protein"/>
    <property type="match status" value="1"/>
</dbReference>
<protein>
    <submittedName>
        <fullName evidence="1">Phage gp6-like head-tail connector protein</fullName>
    </submittedName>
</protein>
<comment type="caution">
    <text evidence="1">The sequence shown here is derived from an EMBL/GenBank/DDBJ whole genome shotgun (WGS) entry which is preliminary data.</text>
</comment>
<dbReference type="AlphaFoldDB" id="A0A6I2TX92"/>
<dbReference type="Proteomes" id="UP000450161">
    <property type="component" value="Unassembled WGS sequence"/>
</dbReference>
<dbReference type="InterPro" id="IPR006450">
    <property type="entry name" value="Phage_HK97_gp6-like"/>
</dbReference>